<keyword evidence="5" id="KW-0663">Pyridoxal phosphate</keyword>
<sequence length="402" mass="44848">MVVHMKIPEDVRKDIPLTQEVIYFDNTATSLTPKPVVEAMDEYYLKYRANVHRGVHRLSQKATHEYEKSREITAKFIGAKFEEIIFTKNTSESLNLAALGLEGVLKKGDKIVTTPYEHHSDLLPWQRLAKKLDLKLEIIEGDNEGNLDLADAEKKTKRAKIVAVQHVSNALGVIHEVEELGKMAKDEGAIFVVDAAQSVGHMEVDVNKLHADFLAFSGHKGPMGPTGIGVLYIREEFFDVFEPPLIGGGTIEDVDLYDYKLTEPPERFEAGTPNIGGTIGLAAGIKYIEKIGIDKIEKQEHKLVKRTTEGLTELEVPWYGPRDLKKHAGVVSFNVPPLHPHDVAAVLDEHKIMVRSGHHCALPVMKKLGINGTVRASFHVYNSLEEVETFLGVMEELVKSLR</sequence>
<evidence type="ECO:0000259" key="7">
    <source>
        <dbReference type="Pfam" id="PF00266"/>
    </source>
</evidence>
<comment type="cofactor">
    <cofactor evidence="1">
        <name>pyridoxal 5'-phosphate</name>
        <dbReference type="ChEBI" id="CHEBI:597326"/>
    </cofactor>
</comment>
<gene>
    <name evidence="8" type="ordered locus">TSIB_0193</name>
</gene>
<comment type="similarity">
    <text evidence="2">Belongs to the class-V pyridoxal-phosphate-dependent aminotransferase family. Csd subfamily.</text>
</comment>
<evidence type="ECO:0000313" key="9">
    <source>
        <dbReference type="Proteomes" id="UP000009079"/>
    </source>
</evidence>
<evidence type="ECO:0000256" key="5">
    <source>
        <dbReference type="ARBA" id="ARBA00022898"/>
    </source>
</evidence>
<keyword evidence="9" id="KW-1185">Reference proteome</keyword>
<dbReference type="STRING" id="604354.TSIB_0193"/>
<dbReference type="EC" id="2.8.1.7" evidence="3"/>
<dbReference type="InterPro" id="IPR015424">
    <property type="entry name" value="PyrdxlP-dep_Trfase"/>
</dbReference>
<dbReference type="PANTHER" id="PTHR43586">
    <property type="entry name" value="CYSTEINE DESULFURASE"/>
    <property type="match status" value="1"/>
</dbReference>
<dbReference type="eggNOG" id="arCOG00065">
    <property type="taxonomic scope" value="Archaea"/>
</dbReference>
<evidence type="ECO:0000256" key="2">
    <source>
        <dbReference type="ARBA" id="ARBA00010447"/>
    </source>
</evidence>
<dbReference type="PANTHER" id="PTHR43586:SF8">
    <property type="entry name" value="CYSTEINE DESULFURASE 1, CHLOROPLASTIC"/>
    <property type="match status" value="1"/>
</dbReference>
<dbReference type="HOGENOM" id="CLU_003433_2_5_2"/>
<comment type="catalytic activity">
    <reaction evidence="6">
        <text>(sulfur carrier)-H + L-cysteine = (sulfur carrier)-SH + L-alanine</text>
        <dbReference type="Rhea" id="RHEA:43892"/>
        <dbReference type="Rhea" id="RHEA-COMP:14737"/>
        <dbReference type="Rhea" id="RHEA-COMP:14739"/>
        <dbReference type="ChEBI" id="CHEBI:29917"/>
        <dbReference type="ChEBI" id="CHEBI:35235"/>
        <dbReference type="ChEBI" id="CHEBI:57972"/>
        <dbReference type="ChEBI" id="CHEBI:64428"/>
        <dbReference type="EC" id="2.8.1.7"/>
    </reaction>
</comment>
<dbReference type="InterPro" id="IPR015421">
    <property type="entry name" value="PyrdxlP-dep_Trfase_major"/>
</dbReference>
<dbReference type="CDD" id="cd06453">
    <property type="entry name" value="SufS_like"/>
    <property type="match status" value="1"/>
</dbReference>
<evidence type="ECO:0000256" key="1">
    <source>
        <dbReference type="ARBA" id="ARBA00001933"/>
    </source>
</evidence>
<dbReference type="InterPro" id="IPR016454">
    <property type="entry name" value="Cysteine_dSase"/>
</dbReference>
<protein>
    <recommendedName>
        <fullName evidence="3">cysteine desulfurase</fullName>
        <ecNumber evidence="3">2.8.1.7</ecNumber>
    </recommendedName>
</protein>
<dbReference type="AlphaFoldDB" id="C6A0W6"/>
<dbReference type="InterPro" id="IPR010970">
    <property type="entry name" value="Cys_dSase_SufS"/>
</dbReference>
<dbReference type="InterPro" id="IPR000192">
    <property type="entry name" value="Aminotrans_V_dom"/>
</dbReference>
<proteinExistence type="inferred from homology"/>
<reference evidence="8 9" key="1">
    <citation type="journal article" date="2009" name="Appl. Environ. Microbiol.">
        <title>Metabolic versatility and indigenous origin of the archaeon Thermococcus sibiricus, isolated from a siberian oil reservoir, as revealed by genome analysis.</title>
        <authorList>
            <person name="Mardanov A.V."/>
            <person name="Ravin N.V."/>
            <person name="Svetlitchnyi V.A."/>
            <person name="Beletsky A.V."/>
            <person name="Miroshnichenko M.L."/>
            <person name="Bonch-Osmolovskaya E.A."/>
            <person name="Skryabin K.G."/>
        </authorList>
    </citation>
    <scope>NUCLEOTIDE SEQUENCE [LARGE SCALE GENOMIC DNA]</scope>
    <source>
        <strain evidence="9">DSM 12597 / MM 739</strain>
    </source>
</reference>
<evidence type="ECO:0000313" key="8">
    <source>
        <dbReference type="EMBL" id="ACS89261.1"/>
    </source>
</evidence>
<accession>C6A0W6</accession>
<dbReference type="Proteomes" id="UP000009079">
    <property type="component" value="Chromosome"/>
</dbReference>
<evidence type="ECO:0000256" key="6">
    <source>
        <dbReference type="ARBA" id="ARBA00050776"/>
    </source>
</evidence>
<dbReference type="GO" id="GO:0030170">
    <property type="term" value="F:pyridoxal phosphate binding"/>
    <property type="evidence" value="ECO:0007669"/>
    <property type="project" value="InterPro"/>
</dbReference>
<name>C6A0W6_THESM</name>
<dbReference type="InterPro" id="IPR015422">
    <property type="entry name" value="PyrdxlP-dep_Trfase_small"/>
</dbReference>
<dbReference type="SUPFAM" id="SSF53383">
    <property type="entry name" value="PLP-dependent transferases"/>
    <property type="match status" value="1"/>
</dbReference>
<dbReference type="KEGG" id="tsi:TSIB_0193"/>
<evidence type="ECO:0000256" key="4">
    <source>
        <dbReference type="ARBA" id="ARBA00022679"/>
    </source>
</evidence>
<dbReference type="Gene3D" id="3.40.640.10">
    <property type="entry name" value="Type I PLP-dependent aspartate aminotransferase-like (Major domain)"/>
    <property type="match status" value="1"/>
</dbReference>
<evidence type="ECO:0000256" key="3">
    <source>
        <dbReference type="ARBA" id="ARBA00012239"/>
    </source>
</evidence>
<dbReference type="GO" id="GO:0031071">
    <property type="term" value="F:cysteine desulfurase activity"/>
    <property type="evidence" value="ECO:0007669"/>
    <property type="project" value="UniProtKB-EC"/>
</dbReference>
<organism evidence="8 9">
    <name type="scientific">Thermococcus sibiricus (strain DSM 12597 / MM 739)</name>
    <dbReference type="NCBI Taxonomy" id="604354"/>
    <lineage>
        <taxon>Archaea</taxon>
        <taxon>Methanobacteriati</taxon>
        <taxon>Methanobacteriota</taxon>
        <taxon>Thermococci</taxon>
        <taxon>Thermococcales</taxon>
        <taxon>Thermococcaceae</taxon>
        <taxon>Thermococcus</taxon>
    </lineage>
</organism>
<dbReference type="Pfam" id="PF00266">
    <property type="entry name" value="Aminotran_5"/>
    <property type="match status" value="1"/>
</dbReference>
<feature type="domain" description="Aminotransferase class V" evidence="7">
    <location>
        <begin position="22"/>
        <end position="390"/>
    </location>
</feature>
<keyword evidence="4" id="KW-0808">Transferase</keyword>
<dbReference type="Gene3D" id="3.90.1150.10">
    <property type="entry name" value="Aspartate Aminotransferase, domain 1"/>
    <property type="match status" value="1"/>
</dbReference>
<dbReference type="EMBL" id="CP001463">
    <property type="protein sequence ID" value="ACS89261.1"/>
    <property type="molecule type" value="Genomic_DNA"/>
</dbReference>
<dbReference type="PIRSF" id="PIRSF005572">
    <property type="entry name" value="NifS"/>
    <property type="match status" value="1"/>
</dbReference>
<dbReference type="GO" id="GO:0006534">
    <property type="term" value="P:cysteine metabolic process"/>
    <property type="evidence" value="ECO:0007669"/>
    <property type="project" value="InterPro"/>
</dbReference>